<feature type="compositionally biased region" description="Basic residues" evidence="1">
    <location>
        <begin position="260"/>
        <end position="274"/>
    </location>
</feature>
<evidence type="ECO:0000313" key="3">
    <source>
        <dbReference type="Proteomes" id="UP001353858"/>
    </source>
</evidence>
<name>A0AAN7PS97_9COLE</name>
<accession>A0AAN7PS97</accession>
<gene>
    <name evidence="2" type="ORF">RN001_011811</name>
</gene>
<feature type="region of interest" description="Disordered" evidence="1">
    <location>
        <begin position="217"/>
        <end position="283"/>
    </location>
</feature>
<dbReference type="AlphaFoldDB" id="A0AAN7PS97"/>
<keyword evidence="3" id="KW-1185">Reference proteome</keyword>
<comment type="caution">
    <text evidence="2">The sequence shown here is derived from an EMBL/GenBank/DDBJ whole genome shotgun (WGS) entry which is preliminary data.</text>
</comment>
<protein>
    <submittedName>
        <fullName evidence="2">Uncharacterized protein</fullName>
    </submittedName>
</protein>
<proteinExistence type="predicted"/>
<feature type="compositionally biased region" description="Basic and acidic residues" evidence="1">
    <location>
        <begin position="33"/>
        <end position="44"/>
    </location>
</feature>
<feature type="region of interest" description="Disordered" evidence="1">
    <location>
        <begin position="33"/>
        <end position="62"/>
    </location>
</feature>
<sequence>MAYEDSETPLDKEVIPDLVNGECLECLLDEITSKTKEEEEKPVGDEIQPIEVGSSPVTETEPVTQLDKNQNDEMLVLEREAQDEDETNVVYQIDDSNVVLQIGAELLEINVTMQNDKKIIMVKTFSDTVIMNNGDDNSCPVLEEQEPLEVPPPPTLIENMSSVDTVEDICVYNEEIVSSSTPPEEMVNIEECVQKPKCLEAKPVRRKFKTKTALKLLEPQELPSKPKPTDKLKKRRSLKGRGKEELVKKRKIESRTKAPPIKKKVKNTRLKRNKDKKDKAQKNDVAKSIDMLYKMSIVPSVTKTKTIKGPAVEEKINTDLLVSVQEHSITSSTCQEIEASDQRKRANKIIQQINDDWEDDFDTIKQEDTKRQLSLQEYNDRKRLQVQEEKIDYNVFDLTSNLLQNVSQRREPSPISPPELNVNFINRTYSRNVSEKTDAVVEKREEPLSSRIELQLPNQRRLFPKPNYNQEYLRNALMNDLHTVNQITATLMKENNAEVSGATTINRIRVKES</sequence>
<evidence type="ECO:0000256" key="1">
    <source>
        <dbReference type="SAM" id="MobiDB-lite"/>
    </source>
</evidence>
<dbReference type="Proteomes" id="UP001353858">
    <property type="component" value="Unassembled WGS sequence"/>
</dbReference>
<dbReference type="EMBL" id="JARPUR010000005">
    <property type="protein sequence ID" value="KAK4875389.1"/>
    <property type="molecule type" value="Genomic_DNA"/>
</dbReference>
<evidence type="ECO:0000313" key="2">
    <source>
        <dbReference type="EMBL" id="KAK4875389.1"/>
    </source>
</evidence>
<reference evidence="3" key="1">
    <citation type="submission" date="2023-01" db="EMBL/GenBank/DDBJ databases">
        <title>Key to firefly adult light organ development and bioluminescence: homeobox transcription factors regulate luciferase expression and transportation to peroxisome.</title>
        <authorList>
            <person name="Fu X."/>
        </authorList>
    </citation>
    <scope>NUCLEOTIDE SEQUENCE [LARGE SCALE GENOMIC DNA]</scope>
</reference>
<organism evidence="2 3">
    <name type="scientific">Aquatica leii</name>
    <dbReference type="NCBI Taxonomy" id="1421715"/>
    <lineage>
        <taxon>Eukaryota</taxon>
        <taxon>Metazoa</taxon>
        <taxon>Ecdysozoa</taxon>
        <taxon>Arthropoda</taxon>
        <taxon>Hexapoda</taxon>
        <taxon>Insecta</taxon>
        <taxon>Pterygota</taxon>
        <taxon>Neoptera</taxon>
        <taxon>Endopterygota</taxon>
        <taxon>Coleoptera</taxon>
        <taxon>Polyphaga</taxon>
        <taxon>Elateriformia</taxon>
        <taxon>Elateroidea</taxon>
        <taxon>Lampyridae</taxon>
        <taxon>Luciolinae</taxon>
        <taxon>Aquatica</taxon>
    </lineage>
</organism>